<dbReference type="EMBL" id="MU866376">
    <property type="protein sequence ID" value="KAK4173001.1"/>
    <property type="molecule type" value="Genomic_DNA"/>
</dbReference>
<sequence length="215" mass="23493">MAPTRTIKNKHAGSKSSSSSSSGPKRSSKDGIKKPSGGGGGSKGGAPKGKIPSKEQKGKPNFGQDKNKKKKARVYTEKELGIPELNMITPVGVTKPKGKKKGKVFVDDRESMSTILAIVQAEKEGQIESKLIKARQMEEIREARKAEAEKKEQERKAKLDETKELMRKKRKRSDEKNKKEDEEDDKIVKDAVMGGTKAAKAKGGNKKKTVSFAAE</sequence>
<keyword evidence="5" id="KW-0813">Transport</keyword>
<evidence type="ECO:0000256" key="3">
    <source>
        <dbReference type="ARBA" id="ARBA00008132"/>
    </source>
</evidence>
<dbReference type="GO" id="GO:0051028">
    <property type="term" value="P:mRNA transport"/>
    <property type="evidence" value="ECO:0007669"/>
    <property type="project" value="UniProtKB-KW"/>
</dbReference>
<dbReference type="GO" id="GO:0003729">
    <property type="term" value="F:mRNA binding"/>
    <property type="evidence" value="ECO:0007669"/>
    <property type="project" value="InterPro"/>
</dbReference>
<keyword evidence="6" id="KW-0690">Ribosome biogenesis</keyword>
<comment type="similarity">
    <text evidence="3">Belongs to the LOC1 family.</text>
</comment>
<feature type="region of interest" description="Disordered" evidence="10">
    <location>
        <begin position="1"/>
        <end position="77"/>
    </location>
</feature>
<name>A0AAN7A2J9_9PEZI</name>
<evidence type="ECO:0000256" key="10">
    <source>
        <dbReference type="SAM" id="MobiDB-lite"/>
    </source>
</evidence>
<protein>
    <recommendedName>
        <fullName evidence="13">60S ribosomal subunit assembly/export protein LOC1</fullName>
    </recommendedName>
</protein>
<evidence type="ECO:0000256" key="1">
    <source>
        <dbReference type="ARBA" id="ARBA00001977"/>
    </source>
</evidence>
<reference evidence="11" key="1">
    <citation type="journal article" date="2023" name="Mol. Phylogenet. Evol.">
        <title>Genome-scale phylogeny and comparative genomics of the fungal order Sordariales.</title>
        <authorList>
            <person name="Hensen N."/>
            <person name="Bonometti L."/>
            <person name="Westerberg I."/>
            <person name="Brannstrom I.O."/>
            <person name="Guillou S."/>
            <person name="Cros-Aarteil S."/>
            <person name="Calhoun S."/>
            <person name="Haridas S."/>
            <person name="Kuo A."/>
            <person name="Mondo S."/>
            <person name="Pangilinan J."/>
            <person name="Riley R."/>
            <person name="LaButti K."/>
            <person name="Andreopoulos B."/>
            <person name="Lipzen A."/>
            <person name="Chen C."/>
            <person name="Yan M."/>
            <person name="Daum C."/>
            <person name="Ng V."/>
            <person name="Clum A."/>
            <person name="Steindorff A."/>
            <person name="Ohm R.A."/>
            <person name="Martin F."/>
            <person name="Silar P."/>
            <person name="Natvig D.O."/>
            <person name="Lalanne C."/>
            <person name="Gautier V."/>
            <person name="Ament-Velasquez S.L."/>
            <person name="Kruys A."/>
            <person name="Hutchinson M.I."/>
            <person name="Powell A.J."/>
            <person name="Barry K."/>
            <person name="Miller A.N."/>
            <person name="Grigoriev I.V."/>
            <person name="Debuchy R."/>
            <person name="Gladieux P."/>
            <person name="Hiltunen Thoren M."/>
            <person name="Johannesson H."/>
        </authorList>
    </citation>
    <scope>NUCLEOTIDE SEQUENCE</scope>
    <source>
        <strain evidence="11">CBS 892.96</strain>
    </source>
</reference>
<evidence type="ECO:0000256" key="7">
    <source>
        <dbReference type="ARBA" id="ARBA00022816"/>
    </source>
</evidence>
<proteinExistence type="inferred from homology"/>
<comment type="caution">
    <text evidence="11">The sequence shown here is derived from an EMBL/GenBank/DDBJ whole genome shotgun (WGS) entry which is preliminary data.</text>
</comment>
<dbReference type="PANTHER" id="PTHR28028">
    <property type="entry name" value="60S RIBOSOMAL SUBUNIT ASSEMBLY/EXPORT PROTEIN LOC1"/>
    <property type="match status" value="1"/>
</dbReference>
<evidence type="ECO:0000256" key="9">
    <source>
        <dbReference type="ARBA" id="ARBA00023242"/>
    </source>
</evidence>
<evidence type="ECO:0008006" key="13">
    <source>
        <dbReference type="Google" id="ProtNLM"/>
    </source>
</evidence>
<dbReference type="GO" id="GO:0042273">
    <property type="term" value="P:ribosomal large subunit biogenesis"/>
    <property type="evidence" value="ECO:0007669"/>
    <property type="project" value="InterPro"/>
</dbReference>
<evidence type="ECO:0000256" key="4">
    <source>
        <dbReference type="ARBA" id="ARBA00011339"/>
    </source>
</evidence>
<feature type="compositionally biased region" description="Low complexity" evidence="10">
    <location>
        <begin position="14"/>
        <end position="25"/>
    </location>
</feature>
<keyword evidence="12" id="KW-1185">Reference proteome</keyword>
<dbReference type="AlphaFoldDB" id="A0AAN7A2J9"/>
<feature type="compositionally biased region" description="Basic and acidic residues" evidence="10">
    <location>
        <begin position="141"/>
        <end position="165"/>
    </location>
</feature>
<feature type="compositionally biased region" description="Gly residues" evidence="10">
    <location>
        <begin position="36"/>
        <end position="47"/>
    </location>
</feature>
<dbReference type="GO" id="GO:0008298">
    <property type="term" value="P:intracellular mRNA localization"/>
    <property type="evidence" value="ECO:0007669"/>
    <property type="project" value="TreeGrafter"/>
</dbReference>
<keyword evidence="8" id="KW-0175">Coiled coil</keyword>
<comment type="function">
    <text evidence="1">Required for efficient assembly and nuclear export of the 60S ribosomal subunit.</text>
</comment>
<organism evidence="11 12">
    <name type="scientific">Triangularia setosa</name>
    <dbReference type="NCBI Taxonomy" id="2587417"/>
    <lineage>
        <taxon>Eukaryota</taxon>
        <taxon>Fungi</taxon>
        <taxon>Dikarya</taxon>
        <taxon>Ascomycota</taxon>
        <taxon>Pezizomycotina</taxon>
        <taxon>Sordariomycetes</taxon>
        <taxon>Sordariomycetidae</taxon>
        <taxon>Sordariales</taxon>
        <taxon>Podosporaceae</taxon>
        <taxon>Triangularia</taxon>
    </lineage>
</organism>
<dbReference type="Proteomes" id="UP001302321">
    <property type="component" value="Unassembled WGS sequence"/>
</dbReference>
<evidence type="ECO:0000256" key="8">
    <source>
        <dbReference type="ARBA" id="ARBA00023054"/>
    </source>
</evidence>
<accession>A0AAN7A2J9</accession>
<gene>
    <name evidence="11" type="ORF">QBC36DRAFT_336716</name>
</gene>
<dbReference type="GO" id="GO:0005730">
    <property type="term" value="C:nucleolus"/>
    <property type="evidence" value="ECO:0007669"/>
    <property type="project" value="UniProtKB-SubCell"/>
</dbReference>
<comment type="subunit">
    <text evidence="4">Component of the 66S pre-ribosomal particle.</text>
</comment>
<feature type="region of interest" description="Disordered" evidence="10">
    <location>
        <begin position="141"/>
        <end position="215"/>
    </location>
</feature>
<dbReference type="PANTHER" id="PTHR28028:SF1">
    <property type="entry name" value="60S RIBOSOMAL SUBUNIT ASSEMBLY_EXPORT PROTEIN LOC1"/>
    <property type="match status" value="1"/>
</dbReference>
<evidence type="ECO:0000313" key="12">
    <source>
        <dbReference type="Proteomes" id="UP001302321"/>
    </source>
</evidence>
<evidence type="ECO:0000256" key="5">
    <source>
        <dbReference type="ARBA" id="ARBA00022448"/>
    </source>
</evidence>
<keyword evidence="7" id="KW-0509">mRNA transport</keyword>
<evidence type="ECO:0000256" key="6">
    <source>
        <dbReference type="ARBA" id="ARBA00022517"/>
    </source>
</evidence>
<evidence type="ECO:0000256" key="2">
    <source>
        <dbReference type="ARBA" id="ARBA00004604"/>
    </source>
</evidence>
<dbReference type="GO" id="GO:0030687">
    <property type="term" value="C:preribosome, large subunit precursor"/>
    <property type="evidence" value="ECO:0007669"/>
    <property type="project" value="TreeGrafter"/>
</dbReference>
<keyword evidence="9" id="KW-0539">Nucleus</keyword>
<reference evidence="11" key="2">
    <citation type="submission" date="2023-05" db="EMBL/GenBank/DDBJ databases">
        <authorList>
            <consortium name="Lawrence Berkeley National Laboratory"/>
            <person name="Steindorff A."/>
            <person name="Hensen N."/>
            <person name="Bonometti L."/>
            <person name="Westerberg I."/>
            <person name="Brannstrom I.O."/>
            <person name="Guillou S."/>
            <person name="Cros-Aarteil S."/>
            <person name="Calhoun S."/>
            <person name="Haridas S."/>
            <person name="Kuo A."/>
            <person name="Mondo S."/>
            <person name="Pangilinan J."/>
            <person name="Riley R."/>
            <person name="Labutti K."/>
            <person name="Andreopoulos B."/>
            <person name="Lipzen A."/>
            <person name="Chen C."/>
            <person name="Yanf M."/>
            <person name="Daum C."/>
            <person name="Ng V."/>
            <person name="Clum A."/>
            <person name="Ohm R."/>
            <person name="Martin F."/>
            <person name="Silar P."/>
            <person name="Natvig D."/>
            <person name="Lalanne C."/>
            <person name="Gautier V."/>
            <person name="Ament-Velasquez S.L."/>
            <person name="Kruys A."/>
            <person name="Hutchinson M.I."/>
            <person name="Powell A.J."/>
            <person name="Barry K."/>
            <person name="Miller A.N."/>
            <person name="Grigoriev I.V."/>
            <person name="Debuchy R."/>
            <person name="Gladieux P."/>
            <person name="Thoren M.H."/>
            <person name="Johannesson H."/>
        </authorList>
    </citation>
    <scope>NUCLEOTIDE SEQUENCE</scope>
    <source>
        <strain evidence="11">CBS 892.96</strain>
    </source>
</reference>
<evidence type="ECO:0000313" key="11">
    <source>
        <dbReference type="EMBL" id="KAK4173001.1"/>
    </source>
</evidence>
<comment type="subcellular location">
    <subcellularLocation>
        <location evidence="2">Nucleus</location>
        <location evidence="2">Nucleolus</location>
    </subcellularLocation>
</comment>
<feature type="compositionally biased region" description="Basic residues" evidence="10">
    <location>
        <begin position="199"/>
        <end position="209"/>
    </location>
</feature>
<dbReference type="InterPro" id="IPR037650">
    <property type="entry name" value="Loc1"/>
</dbReference>